<accession>A0A6A6PC00</accession>
<keyword evidence="4" id="KW-1185">Reference proteome</keyword>
<name>A0A6A6PC00_9PEZI</name>
<dbReference type="PROSITE" id="PS50280">
    <property type="entry name" value="SET"/>
    <property type="match status" value="1"/>
</dbReference>
<feature type="domain" description="SET" evidence="2">
    <location>
        <begin position="8"/>
        <end position="139"/>
    </location>
</feature>
<dbReference type="CDD" id="cd10540">
    <property type="entry name" value="SET_SpSet7-like"/>
    <property type="match status" value="1"/>
</dbReference>
<proteinExistence type="predicted"/>
<protein>
    <recommendedName>
        <fullName evidence="2">SET domain-containing protein</fullName>
    </recommendedName>
</protein>
<sequence length="179" mass="19845">MDPRLHDDCITLIRSPDLVLISNTPKGRGVFAARDIPGSTVLDVCPVLVLSAEENEDHIKKTSLYHYTYNWPLPVTDCNNRNTITIETRQAVIFGLGSLFNHSSRHQNVGWQRDLDQLLITYRTLRDIKAGEELCISYGDRLTFDDVGTASGDDDSSGASDRSADGNGLDNLARIQPDL</sequence>
<dbReference type="Gene3D" id="2.170.270.10">
    <property type="entry name" value="SET domain"/>
    <property type="match status" value="1"/>
</dbReference>
<feature type="region of interest" description="Disordered" evidence="1">
    <location>
        <begin position="149"/>
        <end position="179"/>
    </location>
</feature>
<evidence type="ECO:0000256" key="1">
    <source>
        <dbReference type="SAM" id="MobiDB-lite"/>
    </source>
</evidence>
<dbReference type="AlphaFoldDB" id="A0A6A6PC00"/>
<dbReference type="SMART" id="SM00317">
    <property type="entry name" value="SET"/>
    <property type="match status" value="1"/>
</dbReference>
<dbReference type="InterPro" id="IPR001214">
    <property type="entry name" value="SET_dom"/>
</dbReference>
<dbReference type="InterPro" id="IPR046341">
    <property type="entry name" value="SET_dom_sf"/>
</dbReference>
<gene>
    <name evidence="3" type="ORF">BDY21DRAFT_332042</name>
</gene>
<evidence type="ECO:0000313" key="3">
    <source>
        <dbReference type="EMBL" id="KAF2461420.1"/>
    </source>
</evidence>
<dbReference type="SUPFAM" id="SSF82199">
    <property type="entry name" value="SET domain"/>
    <property type="match status" value="1"/>
</dbReference>
<organism evidence="3 4">
    <name type="scientific">Lineolata rhizophorae</name>
    <dbReference type="NCBI Taxonomy" id="578093"/>
    <lineage>
        <taxon>Eukaryota</taxon>
        <taxon>Fungi</taxon>
        <taxon>Dikarya</taxon>
        <taxon>Ascomycota</taxon>
        <taxon>Pezizomycotina</taxon>
        <taxon>Dothideomycetes</taxon>
        <taxon>Dothideomycetes incertae sedis</taxon>
        <taxon>Lineolatales</taxon>
        <taxon>Lineolataceae</taxon>
        <taxon>Lineolata</taxon>
    </lineage>
</organism>
<reference evidence="3" key="1">
    <citation type="journal article" date="2020" name="Stud. Mycol.">
        <title>101 Dothideomycetes genomes: a test case for predicting lifestyles and emergence of pathogens.</title>
        <authorList>
            <person name="Haridas S."/>
            <person name="Albert R."/>
            <person name="Binder M."/>
            <person name="Bloem J."/>
            <person name="Labutti K."/>
            <person name="Salamov A."/>
            <person name="Andreopoulos B."/>
            <person name="Baker S."/>
            <person name="Barry K."/>
            <person name="Bills G."/>
            <person name="Bluhm B."/>
            <person name="Cannon C."/>
            <person name="Castanera R."/>
            <person name="Culley D."/>
            <person name="Daum C."/>
            <person name="Ezra D."/>
            <person name="Gonzalez J."/>
            <person name="Henrissat B."/>
            <person name="Kuo A."/>
            <person name="Liang C."/>
            <person name="Lipzen A."/>
            <person name="Lutzoni F."/>
            <person name="Magnuson J."/>
            <person name="Mondo S."/>
            <person name="Nolan M."/>
            <person name="Ohm R."/>
            <person name="Pangilinan J."/>
            <person name="Park H.-J."/>
            <person name="Ramirez L."/>
            <person name="Alfaro M."/>
            <person name="Sun H."/>
            <person name="Tritt A."/>
            <person name="Yoshinaga Y."/>
            <person name="Zwiers L.-H."/>
            <person name="Turgeon B."/>
            <person name="Goodwin S."/>
            <person name="Spatafora J."/>
            <person name="Crous P."/>
            <person name="Grigoriev I."/>
        </authorList>
    </citation>
    <scope>NUCLEOTIDE SEQUENCE</scope>
    <source>
        <strain evidence="3">ATCC 16933</strain>
    </source>
</reference>
<feature type="compositionally biased region" description="Low complexity" evidence="1">
    <location>
        <begin position="149"/>
        <end position="168"/>
    </location>
</feature>
<dbReference type="Pfam" id="PF00856">
    <property type="entry name" value="SET"/>
    <property type="match status" value="1"/>
</dbReference>
<evidence type="ECO:0000313" key="4">
    <source>
        <dbReference type="Proteomes" id="UP000799766"/>
    </source>
</evidence>
<dbReference type="Proteomes" id="UP000799766">
    <property type="component" value="Unassembled WGS sequence"/>
</dbReference>
<dbReference type="OrthoDB" id="3180714at2759"/>
<evidence type="ECO:0000259" key="2">
    <source>
        <dbReference type="PROSITE" id="PS50280"/>
    </source>
</evidence>
<dbReference type="EMBL" id="MU001671">
    <property type="protein sequence ID" value="KAF2461420.1"/>
    <property type="molecule type" value="Genomic_DNA"/>
</dbReference>